<dbReference type="EMBL" id="BASD01000004">
    <property type="protein sequence ID" value="GAD18092.1"/>
    <property type="molecule type" value="Genomic_DNA"/>
</dbReference>
<dbReference type="InterPro" id="IPR001509">
    <property type="entry name" value="Epimerase_deHydtase"/>
</dbReference>
<dbReference type="Pfam" id="PF01370">
    <property type="entry name" value="Epimerase"/>
    <property type="match status" value="1"/>
</dbReference>
<keyword evidence="4" id="KW-1185">Reference proteome</keyword>
<dbReference type="Gene3D" id="3.40.50.720">
    <property type="entry name" value="NAD(P)-binding Rossmann-like Domain"/>
    <property type="match status" value="1"/>
</dbReference>
<dbReference type="OrthoDB" id="9801785at2"/>
<name>T1DUZ6_9HELI</name>
<comment type="caution">
    <text evidence="3">The sequence shown here is derived from an EMBL/GenBank/DDBJ whole genome shotgun (WGS) entry which is preliminary data.</text>
</comment>
<dbReference type="InterPro" id="IPR036291">
    <property type="entry name" value="NAD(P)-bd_dom_sf"/>
</dbReference>
<evidence type="ECO:0000259" key="2">
    <source>
        <dbReference type="Pfam" id="PF01370"/>
    </source>
</evidence>
<comment type="similarity">
    <text evidence="1">Belongs to the NAD(P)-dependent epimerase/dehydratase family.</text>
</comment>
<accession>T1DUZ6</accession>
<dbReference type="eggNOG" id="COG0451">
    <property type="taxonomic scope" value="Bacteria"/>
</dbReference>
<proteinExistence type="inferred from homology"/>
<sequence length="349" mass="39880">MPSSTLCSPKLKILLTGASGFIGSNFITTLHSQYDITAIVRQNSDISRIQKYCAVYYYENLEQLIDFMHSSSFDGVVHLATLYKPSHTPKDIYNLLHSNITFGTEILESLRASQSIRFFINTITFSQFNQQAIYEPASFYDASKQAFCDIVRFYSLEYPHIKCINLLLYNSYGANDTREKIFNLWAKISQNQESLDMSGGEQFIDISHIDDIIAGFDKAIKLCAQNQLENNAIYTLENTPRHTLKELGVIFEHASGKKLHINWGAKPYRVREKMDSLIHHDNKHIYKLPDWKAKKSLQNGIKELIQSIKETNGGGGTQEVITNLESRFCAYTQKQYITLESNPYPLEVA</sequence>
<reference evidence="3 4" key="1">
    <citation type="journal article" date="2013" name="Genome Announc.">
        <title>Draft Genome Sequence of Helicobacter fennelliae Strain MRY12-0050, Isolated from a Bacteremia Patient.</title>
        <authorList>
            <person name="Rimbara E."/>
            <person name="Matsui M."/>
            <person name="Mori S."/>
            <person name="Suzuki S."/>
            <person name="Suzuki M."/>
            <person name="Kim H."/>
            <person name="Sekizuka T."/>
            <person name="Kuroda M."/>
            <person name="Shibayama K."/>
        </authorList>
    </citation>
    <scope>NUCLEOTIDE SEQUENCE [LARGE SCALE GENOMIC DNA]</scope>
    <source>
        <strain evidence="3 4">MRY12-0050</strain>
    </source>
</reference>
<evidence type="ECO:0000256" key="1">
    <source>
        <dbReference type="ARBA" id="ARBA00007637"/>
    </source>
</evidence>
<feature type="domain" description="NAD-dependent epimerase/dehydratase" evidence="2">
    <location>
        <begin position="13"/>
        <end position="223"/>
    </location>
</feature>
<dbReference type="Proteomes" id="UP000018143">
    <property type="component" value="Unassembled WGS sequence"/>
</dbReference>
<gene>
    <name evidence="3" type="ORF">HFN_1690</name>
</gene>
<evidence type="ECO:0000313" key="3">
    <source>
        <dbReference type="EMBL" id="GAD18092.1"/>
    </source>
</evidence>
<dbReference type="AlphaFoldDB" id="T1DUZ6"/>
<dbReference type="RefSeq" id="WP_023946424.1">
    <property type="nucleotide sequence ID" value="NZ_BASD01000004.1"/>
</dbReference>
<dbReference type="PANTHER" id="PTHR43000">
    <property type="entry name" value="DTDP-D-GLUCOSE 4,6-DEHYDRATASE-RELATED"/>
    <property type="match status" value="1"/>
</dbReference>
<dbReference type="STRING" id="1325130.HFN_1690"/>
<evidence type="ECO:0000313" key="4">
    <source>
        <dbReference type="Proteomes" id="UP000018143"/>
    </source>
</evidence>
<protein>
    <submittedName>
        <fullName evidence="3">WbcB</fullName>
    </submittedName>
</protein>
<organism evidence="3 4">
    <name type="scientific">Helicobacter fennelliae MRY12-0050</name>
    <dbReference type="NCBI Taxonomy" id="1325130"/>
    <lineage>
        <taxon>Bacteria</taxon>
        <taxon>Pseudomonadati</taxon>
        <taxon>Campylobacterota</taxon>
        <taxon>Epsilonproteobacteria</taxon>
        <taxon>Campylobacterales</taxon>
        <taxon>Helicobacteraceae</taxon>
        <taxon>Helicobacter</taxon>
    </lineage>
</organism>
<dbReference type="SUPFAM" id="SSF51735">
    <property type="entry name" value="NAD(P)-binding Rossmann-fold domains"/>
    <property type="match status" value="1"/>
</dbReference>